<evidence type="ECO:0000313" key="1">
    <source>
        <dbReference type="EMBL" id="KAJ3556218.1"/>
    </source>
</evidence>
<sequence>MNNLAQNIGSHPTLSDFALVVRDAQPPSASSIQPLSRLHGFSLAWHNATPIQPELECAVANLIARCHDLKRLKLNFPPQPTIVNSRLVFSEPQALGGFFRGLSSLEVSLRLQRLLVEGILVRAEDFVSHKRHFRFLEDLTIRFEHERPYNLDGIGEVFATLRQEEIHLKRISLTNLHPPGVVEYISSYSGLTGLSIQSHSDHRDDSPTLIHNLFMALKRHQRSLASLSFLVNRISPCLEIPRTHLSEAAESFSALEHLEIEVHTSDEDVERKDAGPLVCAKLEASRGKN</sequence>
<keyword evidence="2" id="KW-1185">Reference proteome</keyword>
<dbReference type="EMBL" id="JANIEX010001600">
    <property type="protein sequence ID" value="KAJ3556218.1"/>
    <property type="molecule type" value="Genomic_DNA"/>
</dbReference>
<dbReference type="AlphaFoldDB" id="A0AAD5YJU0"/>
<protein>
    <submittedName>
        <fullName evidence="1">Uncharacterized protein</fullName>
    </submittedName>
</protein>
<gene>
    <name evidence="1" type="ORF">NP233_g12028</name>
</gene>
<dbReference type="Proteomes" id="UP001213000">
    <property type="component" value="Unassembled WGS sequence"/>
</dbReference>
<evidence type="ECO:0000313" key="2">
    <source>
        <dbReference type="Proteomes" id="UP001213000"/>
    </source>
</evidence>
<dbReference type="SUPFAM" id="SSF52047">
    <property type="entry name" value="RNI-like"/>
    <property type="match status" value="1"/>
</dbReference>
<comment type="caution">
    <text evidence="1">The sequence shown here is derived from an EMBL/GenBank/DDBJ whole genome shotgun (WGS) entry which is preliminary data.</text>
</comment>
<reference evidence="1" key="1">
    <citation type="submission" date="2022-07" db="EMBL/GenBank/DDBJ databases">
        <title>Genome Sequence of Leucocoprinus birnbaumii.</title>
        <authorList>
            <person name="Buettner E."/>
        </authorList>
    </citation>
    <scope>NUCLEOTIDE SEQUENCE</scope>
    <source>
        <strain evidence="1">VT141</strain>
    </source>
</reference>
<dbReference type="Gene3D" id="3.80.10.10">
    <property type="entry name" value="Ribonuclease Inhibitor"/>
    <property type="match status" value="1"/>
</dbReference>
<name>A0AAD5YJU0_9AGAR</name>
<proteinExistence type="predicted"/>
<accession>A0AAD5YJU0</accession>
<organism evidence="1 2">
    <name type="scientific">Leucocoprinus birnbaumii</name>
    <dbReference type="NCBI Taxonomy" id="56174"/>
    <lineage>
        <taxon>Eukaryota</taxon>
        <taxon>Fungi</taxon>
        <taxon>Dikarya</taxon>
        <taxon>Basidiomycota</taxon>
        <taxon>Agaricomycotina</taxon>
        <taxon>Agaricomycetes</taxon>
        <taxon>Agaricomycetidae</taxon>
        <taxon>Agaricales</taxon>
        <taxon>Agaricineae</taxon>
        <taxon>Agaricaceae</taxon>
        <taxon>Leucocoprinus</taxon>
    </lineage>
</organism>
<dbReference type="InterPro" id="IPR032675">
    <property type="entry name" value="LRR_dom_sf"/>
</dbReference>